<dbReference type="Proteomes" id="UP000236598">
    <property type="component" value="Unassembled WGS sequence"/>
</dbReference>
<comment type="caution">
    <text evidence="2">The sequence shown here is derived from an EMBL/GenBank/DDBJ whole genome shotgun (WGS) entry which is preliminary data.</text>
</comment>
<name>A0A2J7KK57_ECOLX</name>
<evidence type="ECO:0000313" key="2">
    <source>
        <dbReference type="EMBL" id="PWH58693.1"/>
    </source>
</evidence>
<proteinExistence type="predicted"/>
<evidence type="ECO:0000313" key="4">
    <source>
        <dbReference type="Proteomes" id="UP000245761"/>
    </source>
</evidence>
<dbReference type="AlphaFoldDB" id="A0A2J7KK57"/>
<dbReference type="EMBL" id="QEMT01000039">
    <property type="protein sequence ID" value="PWH58693.1"/>
    <property type="molecule type" value="Genomic_DNA"/>
</dbReference>
<reference evidence="2 4" key="2">
    <citation type="submission" date="2018-04" db="EMBL/GenBank/DDBJ databases">
        <title>Draft Genomic Sequencing Of Potential Extraintestinal Pathogenic Escherichia coli B8S56 Isolated from Retail Chicken Skin.</title>
        <authorList>
            <person name="Xu A."/>
            <person name="Tilman S."/>
            <person name="Wisser-Parker K."/>
            <person name="Scullen O.J."/>
            <person name="Sommers C."/>
        </authorList>
    </citation>
    <scope>NUCLEOTIDE SEQUENCE [LARGE SCALE GENOMIC DNA]</scope>
    <source>
        <strain evidence="2 4">B8S56</strain>
    </source>
</reference>
<reference evidence="1 3" key="1">
    <citation type="submission" date="2018-01" db="EMBL/GenBank/DDBJ databases">
        <title>Draft Genomic Sequencing Of Potential Extraintestinal Pathogenic Escherichia coli B8S18 Isolated From Retail Chicken Skin.</title>
        <authorList>
            <person name="Xu A."/>
            <person name="Tilman S."/>
            <person name="Wisser-Parker K."/>
            <person name="Sheen S."/>
            <person name="Sommers C."/>
        </authorList>
    </citation>
    <scope>NUCLEOTIDE SEQUENCE [LARGE SCALE GENOMIC DNA]</scope>
    <source>
        <strain evidence="1 3">B8S18Com</strain>
    </source>
</reference>
<sequence length="75" mass="8661">MSTLSTIHRPSYFPAYTFPIFHFSSPAPAPHCHLSEVLLSYTCNKKLFFCNSGMICNPASIKRVNLHIRYNKQER</sequence>
<accession>A0A2J7KK57</accession>
<dbReference type="EMBL" id="PPHQ01000011">
    <property type="protein sequence ID" value="PNY66926.1"/>
    <property type="molecule type" value="Genomic_DNA"/>
</dbReference>
<evidence type="ECO:0000313" key="3">
    <source>
        <dbReference type="Proteomes" id="UP000236598"/>
    </source>
</evidence>
<organism evidence="2 4">
    <name type="scientific">Escherichia coli</name>
    <dbReference type="NCBI Taxonomy" id="562"/>
    <lineage>
        <taxon>Bacteria</taxon>
        <taxon>Pseudomonadati</taxon>
        <taxon>Pseudomonadota</taxon>
        <taxon>Gammaproteobacteria</taxon>
        <taxon>Enterobacterales</taxon>
        <taxon>Enterobacteriaceae</taxon>
        <taxon>Escherichia</taxon>
    </lineage>
</organism>
<protein>
    <submittedName>
        <fullName evidence="2">Uncharacterized protein</fullName>
    </submittedName>
</protein>
<evidence type="ECO:0000313" key="1">
    <source>
        <dbReference type="EMBL" id="PNY66926.1"/>
    </source>
</evidence>
<dbReference type="Proteomes" id="UP000245761">
    <property type="component" value="Unassembled WGS sequence"/>
</dbReference>
<gene>
    <name evidence="1" type="ORF">C2M16_14435</name>
    <name evidence="2" type="ORF">DD762_19520</name>
</gene>